<keyword evidence="1" id="KW-0472">Membrane</keyword>
<accession>A0ABS2CXS3</accession>
<sequence length="141" mass="15784">MSNLKLLLSSNLLPLGGLFILFISIMVAWGNIVDYDIHKNGFSIIAKVIEAPIDCDNVSSRGGFCKLEYNGKLYTKKAGKKFCHLVSGQETVKMITNNDAESLLFPDEFSDFEFVSPFILLVFALFVMIKYYIPLSKINGD</sequence>
<dbReference type="RefSeq" id="WP_187657216.1">
    <property type="nucleotide sequence ID" value="NZ_JACSOD020000488.1"/>
</dbReference>
<keyword evidence="1" id="KW-1133">Transmembrane helix</keyword>
<dbReference type="EMBL" id="JACSOD020000488">
    <property type="protein sequence ID" value="MBM6499704.1"/>
    <property type="molecule type" value="Genomic_DNA"/>
</dbReference>
<dbReference type="Proteomes" id="UP000759529">
    <property type="component" value="Unassembled WGS sequence"/>
</dbReference>
<keyword evidence="1" id="KW-0812">Transmembrane</keyword>
<gene>
    <name evidence="2" type="ORF">H9X54_010405</name>
</gene>
<comment type="caution">
    <text evidence="2">The sequence shown here is derived from an EMBL/GenBank/DDBJ whole genome shotgun (WGS) entry which is preliminary data.</text>
</comment>
<evidence type="ECO:0000313" key="2">
    <source>
        <dbReference type="EMBL" id="MBM6499704.1"/>
    </source>
</evidence>
<evidence type="ECO:0000256" key="1">
    <source>
        <dbReference type="SAM" id="Phobius"/>
    </source>
</evidence>
<name>A0ABS2CXS3_9FLAO</name>
<proteinExistence type="predicted"/>
<feature type="transmembrane region" description="Helical" evidence="1">
    <location>
        <begin position="12"/>
        <end position="32"/>
    </location>
</feature>
<feature type="transmembrane region" description="Helical" evidence="1">
    <location>
        <begin position="114"/>
        <end position="133"/>
    </location>
</feature>
<evidence type="ECO:0008006" key="4">
    <source>
        <dbReference type="Google" id="ProtNLM"/>
    </source>
</evidence>
<organism evidence="2 3">
    <name type="scientific">Flavobacterium macrobrachii</name>
    <dbReference type="NCBI Taxonomy" id="591204"/>
    <lineage>
        <taxon>Bacteria</taxon>
        <taxon>Pseudomonadati</taxon>
        <taxon>Bacteroidota</taxon>
        <taxon>Flavobacteriia</taxon>
        <taxon>Flavobacteriales</taxon>
        <taxon>Flavobacteriaceae</taxon>
        <taxon>Flavobacterium</taxon>
    </lineage>
</organism>
<protein>
    <recommendedName>
        <fullName evidence="4">DUF3592 domain-containing protein</fullName>
    </recommendedName>
</protein>
<reference evidence="2 3" key="1">
    <citation type="submission" date="2021-02" db="EMBL/GenBank/DDBJ databases">
        <authorList>
            <person name="Jung H.S."/>
            <person name="Chun B.H."/>
            <person name="Jeon C.O."/>
        </authorList>
    </citation>
    <scope>NUCLEOTIDE SEQUENCE [LARGE SCALE GENOMIC DNA]</scope>
    <source>
        <strain evidence="2 3">LMG 25203</strain>
    </source>
</reference>
<keyword evidence="3" id="KW-1185">Reference proteome</keyword>
<evidence type="ECO:0000313" key="3">
    <source>
        <dbReference type="Proteomes" id="UP000759529"/>
    </source>
</evidence>